<keyword evidence="2" id="KW-1185">Reference proteome</keyword>
<name>A0AAD9RRZ6_9HYME</name>
<evidence type="ECO:0000313" key="2">
    <source>
        <dbReference type="Proteomes" id="UP001258017"/>
    </source>
</evidence>
<gene>
    <name evidence="1" type="ORF">KPH14_006285</name>
</gene>
<dbReference type="Proteomes" id="UP001258017">
    <property type="component" value="Unassembled WGS sequence"/>
</dbReference>
<reference evidence="1" key="2">
    <citation type="journal article" date="2023" name="Commun. Biol.">
        <title>Intrasexual cuticular hydrocarbon dimorphism in a wasp sheds light on hydrocarbon biosynthesis genes in Hymenoptera.</title>
        <authorList>
            <person name="Moris V.C."/>
            <person name="Podsiadlowski L."/>
            <person name="Martin S."/>
            <person name="Oeyen J.P."/>
            <person name="Donath A."/>
            <person name="Petersen M."/>
            <person name="Wilbrandt J."/>
            <person name="Misof B."/>
            <person name="Liedtke D."/>
            <person name="Thamm M."/>
            <person name="Scheiner R."/>
            <person name="Schmitt T."/>
            <person name="Niehuis O."/>
        </authorList>
    </citation>
    <scope>NUCLEOTIDE SEQUENCE</scope>
    <source>
        <strain evidence="1">GBR_01_08_01A</strain>
    </source>
</reference>
<evidence type="ECO:0000313" key="1">
    <source>
        <dbReference type="EMBL" id="KAK2584847.1"/>
    </source>
</evidence>
<reference evidence="1" key="1">
    <citation type="submission" date="2021-08" db="EMBL/GenBank/DDBJ databases">
        <authorList>
            <person name="Misof B."/>
            <person name="Oliver O."/>
            <person name="Podsiadlowski L."/>
            <person name="Donath A."/>
            <person name="Peters R."/>
            <person name="Mayer C."/>
            <person name="Rust J."/>
            <person name="Gunkel S."/>
            <person name="Lesny P."/>
            <person name="Martin S."/>
            <person name="Oeyen J.P."/>
            <person name="Petersen M."/>
            <person name="Panagiotis P."/>
            <person name="Wilbrandt J."/>
            <person name="Tanja T."/>
        </authorList>
    </citation>
    <scope>NUCLEOTIDE SEQUENCE</scope>
    <source>
        <strain evidence="1">GBR_01_08_01A</strain>
        <tissue evidence="1">Thorax + abdomen</tissue>
    </source>
</reference>
<accession>A0AAD9RRZ6</accession>
<dbReference type="EMBL" id="JAIFRP010000025">
    <property type="protein sequence ID" value="KAK2584847.1"/>
    <property type="molecule type" value="Genomic_DNA"/>
</dbReference>
<comment type="caution">
    <text evidence="1">The sequence shown here is derived from an EMBL/GenBank/DDBJ whole genome shotgun (WGS) entry which is preliminary data.</text>
</comment>
<proteinExistence type="predicted"/>
<protein>
    <submittedName>
        <fullName evidence="1">Uncharacterized protein</fullName>
    </submittedName>
</protein>
<dbReference type="AlphaFoldDB" id="A0AAD9RRZ6"/>
<sequence length="94" mass="10376">MTPRGCLGIQISSHGEIEKDPMFSKVLSVISIRNAILKGCVEEAVETGMYRKGQSDEGDVKKGLCSDQPATELTIGSIVYSDKYQRIHVYFYAS</sequence>
<organism evidence="1 2">
    <name type="scientific">Odynerus spinipes</name>
    <dbReference type="NCBI Taxonomy" id="1348599"/>
    <lineage>
        <taxon>Eukaryota</taxon>
        <taxon>Metazoa</taxon>
        <taxon>Ecdysozoa</taxon>
        <taxon>Arthropoda</taxon>
        <taxon>Hexapoda</taxon>
        <taxon>Insecta</taxon>
        <taxon>Pterygota</taxon>
        <taxon>Neoptera</taxon>
        <taxon>Endopterygota</taxon>
        <taxon>Hymenoptera</taxon>
        <taxon>Apocrita</taxon>
        <taxon>Aculeata</taxon>
        <taxon>Vespoidea</taxon>
        <taxon>Vespidae</taxon>
        <taxon>Eumeninae</taxon>
        <taxon>Odynerus</taxon>
    </lineage>
</organism>